<feature type="chain" id="PRO_5045038491" evidence="1">
    <location>
        <begin position="42"/>
        <end position="225"/>
    </location>
</feature>
<accession>A0ABP7RL69</accession>
<dbReference type="PROSITE" id="PS51257">
    <property type="entry name" value="PROKAR_LIPOPROTEIN"/>
    <property type="match status" value="1"/>
</dbReference>
<dbReference type="Proteomes" id="UP001501627">
    <property type="component" value="Unassembled WGS sequence"/>
</dbReference>
<dbReference type="EMBL" id="BAABBP010000022">
    <property type="protein sequence ID" value="GAA3999104.1"/>
    <property type="molecule type" value="Genomic_DNA"/>
</dbReference>
<dbReference type="RefSeq" id="WP_103046506.1">
    <property type="nucleotide sequence ID" value="NZ_BAABBP010000022.1"/>
</dbReference>
<keyword evidence="3" id="KW-0449">Lipoprotein</keyword>
<feature type="domain" description="ABC-type transport auxiliary lipoprotein component" evidence="2">
    <location>
        <begin position="45"/>
        <end position="216"/>
    </location>
</feature>
<dbReference type="SUPFAM" id="SSF159594">
    <property type="entry name" value="XCC0632-like"/>
    <property type="match status" value="1"/>
</dbReference>
<keyword evidence="4" id="KW-1185">Reference proteome</keyword>
<gene>
    <name evidence="3" type="ORF">GCM10022279_23510</name>
</gene>
<evidence type="ECO:0000313" key="4">
    <source>
        <dbReference type="Proteomes" id="UP001501627"/>
    </source>
</evidence>
<protein>
    <submittedName>
        <fullName evidence="3">ABC-type transport auxiliary lipoprotein family protein</fullName>
    </submittedName>
</protein>
<dbReference type="Pfam" id="PF03886">
    <property type="entry name" value="ABC_trans_aux"/>
    <property type="match status" value="1"/>
</dbReference>
<feature type="signal peptide" evidence="1">
    <location>
        <begin position="1"/>
        <end position="41"/>
    </location>
</feature>
<organism evidence="3 4">
    <name type="scientific">Comamonas faecalis</name>
    <dbReference type="NCBI Taxonomy" id="1387849"/>
    <lineage>
        <taxon>Bacteria</taxon>
        <taxon>Pseudomonadati</taxon>
        <taxon>Pseudomonadota</taxon>
        <taxon>Betaproteobacteria</taxon>
        <taxon>Burkholderiales</taxon>
        <taxon>Comamonadaceae</taxon>
        <taxon>Comamonas</taxon>
    </lineage>
</organism>
<dbReference type="Gene3D" id="3.40.50.10610">
    <property type="entry name" value="ABC-type transport auxiliary lipoprotein component"/>
    <property type="match status" value="1"/>
</dbReference>
<reference evidence="4" key="1">
    <citation type="journal article" date="2019" name="Int. J. Syst. Evol. Microbiol.">
        <title>The Global Catalogue of Microorganisms (GCM) 10K type strain sequencing project: providing services to taxonomists for standard genome sequencing and annotation.</title>
        <authorList>
            <consortium name="The Broad Institute Genomics Platform"/>
            <consortium name="The Broad Institute Genome Sequencing Center for Infectious Disease"/>
            <person name="Wu L."/>
            <person name="Ma J."/>
        </authorList>
    </citation>
    <scope>NUCLEOTIDE SEQUENCE [LARGE SCALE GENOMIC DNA]</scope>
    <source>
        <strain evidence="4">JCM 17561</strain>
    </source>
</reference>
<evidence type="ECO:0000256" key="1">
    <source>
        <dbReference type="SAM" id="SignalP"/>
    </source>
</evidence>
<name>A0ABP7RL69_9BURK</name>
<proteinExistence type="predicted"/>
<keyword evidence="1" id="KW-0732">Signal</keyword>
<dbReference type="InterPro" id="IPR005586">
    <property type="entry name" value="ABC_trans_aux"/>
</dbReference>
<comment type="caution">
    <text evidence="3">The sequence shown here is derived from an EMBL/GenBank/DDBJ whole genome shotgun (WGS) entry which is preliminary data.</text>
</comment>
<evidence type="ECO:0000313" key="3">
    <source>
        <dbReference type="EMBL" id="GAA3999104.1"/>
    </source>
</evidence>
<sequence length="225" mass="23492">MTSSRPCSRAARAPIRTLLLAGALALLAGGCSVLPQPPAHAAIYDFGPPAAQAPAAQAQRLPAIALAEVQTLGLPEDSTALLYRLAYANAQQLRPYAQARWSQPPATLLTAALQEQLGQQRPVLLGDAGLTQQLAGGGLPAVLRVQLEEFSQVFDTPQTSAALVRVRATLSRASGQGEALQGQRLFTARVPADTPDAAGGARALTQASRQVATELAQWLQSQPAH</sequence>
<evidence type="ECO:0000259" key="2">
    <source>
        <dbReference type="Pfam" id="PF03886"/>
    </source>
</evidence>